<sequence length="71" mass="8137">MHTHINISFGLETLLLKNRYNKKAHRMEVRKDANTRFPIELRTSGTAILGATTRYPILAIIGPQRGMYPKN</sequence>
<organism evidence="1 2">
    <name type="scientific">Elysia crispata</name>
    <name type="common">lettuce slug</name>
    <dbReference type="NCBI Taxonomy" id="231223"/>
    <lineage>
        <taxon>Eukaryota</taxon>
        <taxon>Metazoa</taxon>
        <taxon>Spiralia</taxon>
        <taxon>Lophotrochozoa</taxon>
        <taxon>Mollusca</taxon>
        <taxon>Gastropoda</taxon>
        <taxon>Heterobranchia</taxon>
        <taxon>Euthyneura</taxon>
        <taxon>Panpulmonata</taxon>
        <taxon>Sacoglossa</taxon>
        <taxon>Placobranchoidea</taxon>
        <taxon>Plakobranchidae</taxon>
        <taxon>Elysia</taxon>
    </lineage>
</organism>
<accession>A0AAE0YZ96</accession>
<proteinExistence type="predicted"/>
<evidence type="ECO:0000313" key="1">
    <source>
        <dbReference type="EMBL" id="KAK3758982.1"/>
    </source>
</evidence>
<keyword evidence="2" id="KW-1185">Reference proteome</keyword>
<protein>
    <submittedName>
        <fullName evidence="1">Uncharacterized protein</fullName>
    </submittedName>
</protein>
<comment type="caution">
    <text evidence="1">The sequence shown here is derived from an EMBL/GenBank/DDBJ whole genome shotgun (WGS) entry which is preliminary data.</text>
</comment>
<dbReference type="EMBL" id="JAWDGP010005176">
    <property type="protein sequence ID" value="KAK3758982.1"/>
    <property type="molecule type" value="Genomic_DNA"/>
</dbReference>
<name>A0AAE0YZ96_9GAST</name>
<evidence type="ECO:0000313" key="2">
    <source>
        <dbReference type="Proteomes" id="UP001283361"/>
    </source>
</evidence>
<dbReference type="Proteomes" id="UP001283361">
    <property type="component" value="Unassembled WGS sequence"/>
</dbReference>
<reference evidence="1" key="1">
    <citation type="journal article" date="2023" name="G3 (Bethesda)">
        <title>A reference genome for the long-term kleptoplast-retaining sea slug Elysia crispata morphotype clarki.</title>
        <authorList>
            <person name="Eastman K.E."/>
            <person name="Pendleton A.L."/>
            <person name="Shaikh M.A."/>
            <person name="Suttiyut T."/>
            <person name="Ogas R."/>
            <person name="Tomko P."/>
            <person name="Gavelis G."/>
            <person name="Widhalm J.R."/>
            <person name="Wisecaver J.H."/>
        </authorList>
    </citation>
    <scope>NUCLEOTIDE SEQUENCE</scope>
    <source>
        <strain evidence="1">ECLA1</strain>
    </source>
</reference>
<gene>
    <name evidence="1" type="ORF">RRG08_005608</name>
</gene>
<dbReference type="AlphaFoldDB" id="A0AAE0YZ96"/>